<comment type="similarity">
    <text evidence="3 8">Belongs to the CGR1 family.</text>
</comment>
<dbReference type="Pfam" id="PF03879">
    <property type="entry name" value="Cgr1"/>
    <property type="match status" value="1"/>
</dbReference>
<protein>
    <recommendedName>
        <fullName evidence="8">rRNA-processing protein</fullName>
    </recommendedName>
</protein>
<evidence type="ECO:0000256" key="9">
    <source>
        <dbReference type="SAM" id="MobiDB-lite"/>
    </source>
</evidence>
<dbReference type="Proteomes" id="UP000279236">
    <property type="component" value="Unassembled WGS sequence"/>
</dbReference>
<dbReference type="EMBL" id="RSCE01000001">
    <property type="protein sequence ID" value="RSH87858.1"/>
    <property type="molecule type" value="Genomic_DNA"/>
</dbReference>
<evidence type="ECO:0000256" key="4">
    <source>
        <dbReference type="ARBA" id="ARBA00022517"/>
    </source>
</evidence>
<sequence length="127" mass="14732">MEAQSAPSSSTDPREPVVLELRASKQGRLHGKAWKSDKVATRRSYISSELKTPFEKRMEKSKAHKALLAVEQEMKESEQEAKDRKVTLIRERRERQAEKQRMEERAAKMSAKRLQRLKKGRSKKING</sequence>
<evidence type="ECO:0000256" key="3">
    <source>
        <dbReference type="ARBA" id="ARBA00007869"/>
    </source>
</evidence>
<proteinExistence type="inferred from homology"/>
<dbReference type="OrthoDB" id="277961at2759"/>
<comment type="function">
    <text evidence="1 8">Involved in nucleolar integrity and required for processing of the pre-rRNA for the 60S ribosome subunit.</text>
</comment>
<organism evidence="10 11">
    <name type="scientific">Apiotrichum porosum</name>
    <dbReference type="NCBI Taxonomy" id="105984"/>
    <lineage>
        <taxon>Eukaryota</taxon>
        <taxon>Fungi</taxon>
        <taxon>Dikarya</taxon>
        <taxon>Basidiomycota</taxon>
        <taxon>Agaricomycotina</taxon>
        <taxon>Tremellomycetes</taxon>
        <taxon>Trichosporonales</taxon>
        <taxon>Trichosporonaceae</taxon>
        <taxon>Apiotrichum</taxon>
    </lineage>
</organism>
<evidence type="ECO:0000313" key="10">
    <source>
        <dbReference type="EMBL" id="RSH87858.1"/>
    </source>
</evidence>
<keyword evidence="4 8" id="KW-0690">Ribosome biogenesis</keyword>
<dbReference type="GO" id="GO:0006364">
    <property type="term" value="P:rRNA processing"/>
    <property type="evidence" value="ECO:0007669"/>
    <property type="project" value="UniProtKB-UniRule"/>
</dbReference>
<comment type="caution">
    <text evidence="10">The sequence shown here is derived from an EMBL/GenBank/DDBJ whole genome shotgun (WGS) entry which is preliminary data.</text>
</comment>
<evidence type="ECO:0000256" key="2">
    <source>
        <dbReference type="ARBA" id="ARBA00004604"/>
    </source>
</evidence>
<dbReference type="RefSeq" id="XP_028480066.1">
    <property type="nucleotide sequence ID" value="XM_028616209.1"/>
</dbReference>
<dbReference type="GeneID" id="39584919"/>
<keyword evidence="11" id="KW-1185">Reference proteome</keyword>
<comment type="subcellular location">
    <subcellularLocation>
        <location evidence="2 8">Nucleus</location>
        <location evidence="2 8">Nucleolus</location>
    </subcellularLocation>
</comment>
<evidence type="ECO:0000256" key="5">
    <source>
        <dbReference type="ARBA" id="ARBA00022552"/>
    </source>
</evidence>
<evidence type="ECO:0000313" key="11">
    <source>
        <dbReference type="Proteomes" id="UP000279236"/>
    </source>
</evidence>
<keyword evidence="7 8" id="KW-0539">Nucleus</keyword>
<feature type="region of interest" description="Disordered" evidence="9">
    <location>
        <begin position="92"/>
        <end position="127"/>
    </location>
</feature>
<name>A0A427Y9U0_9TREE</name>
<evidence type="ECO:0000256" key="1">
    <source>
        <dbReference type="ARBA" id="ARBA00004090"/>
    </source>
</evidence>
<accession>A0A427Y9U0</accession>
<gene>
    <name evidence="10" type="primary">CGR1</name>
    <name evidence="10" type="ORF">EHS24_000376</name>
</gene>
<dbReference type="InterPro" id="IPR005579">
    <property type="entry name" value="Cgr1-like"/>
</dbReference>
<feature type="compositionally biased region" description="Basic and acidic residues" evidence="9">
    <location>
        <begin position="92"/>
        <end position="107"/>
    </location>
</feature>
<evidence type="ECO:0000256" key="8">
    <source>
        <dbReference type="RuleBase" id="RU363084"/>
    </source>
</evidence>
<evidence type="ECO:0000256" key="7">
    <source>
        <dbReference type="ARBA" id="ARBA00023242"/>
    </source>
</evidence>
<reference evidence="10 11" key="1">
    <citation type="submission" date="2018-11" db="EMBL/GenBank/DDBJ databases">
        <title>Genome sequence of Apiotrichum porosum DSM 27194.</title>
        <authorList>
            <person name="Aliyu H."/>
            <person name="Gorte O."/>
            <person name="Ochsenreither K."/>
        </authorList>
    </citation>
    <scope>NUCLEOTIDE SEQUENCE [LARGE SCALE GENOMIC DNA]</scope>
    <source>
        <strain evidence="10 11">DSM 27194</strain>
    </source>
</reference>
<dbReference type="AlphaFoldDB" id="A0A427Y9U0"/>
<keyword evidence="5 8" id="KW-0698">rRNA processing</keyword>
<dbReference type="GO" id="GO:0005730">
    <property type="term" value="C:nucleolus"/>
    <property type="evidence" value="ECO:0007669"/>
    <property type="project" value="UniProtKB-SubCell"/>
</dbReference>
<feature type="compositionally biased region" description="Basic residues" evidence="9">
    <location>
        <begin position="110"/>
        <end position="127"/>
    </location>
</feature>
<evidence type="ECO:0000256" key="6">
    <source>
        <dbReference type="ARBA" id="ARBA00023054"/>
    </source>
</evidence>
<keyword evidence="6" id="KW-0175">Coiled coil</keyword>